<proteinExistence type="inferred from homology"/>
<comment type="pathway">
    <text evidence="2 7">Secondary metabolite metabolism; methylglyoxal degradation; (R)-lactate from methylglyoxal: step 2/2.</text>
</comment>
<feature type="binding site" evidence="7">
    <location>
        <position position="129"/>
    </location>
    <ligand>
        <name>Zn(2+)</name>
        <dbReference type="ChEBI" id="CHEBI:29105"/>
        <label>1</label>
    </ligand>
</feature>
<dbReference type="GO" id="GO:0019243">
    <property type="term" value="P:methylglyoxal catabolic process to D-lactate via S-lactoyl-glutathione"/>
    <property type="evidence" value="ECO:0007669"/>
    <property type="project" value="UniProtKB-UniRule"/>
</dbReference>
<dbReference type="NCBIfam" id="TIGR03413">
    <property type="entry name" value="GSH_gloB"/>
    <property type="match status" value="1"/>
</dbReference>
<evidence type="ECO:0000256" key="1">
    <source>
        <dbReference type="ARBA" id="ARBA00001623"/>
    </source>
</evidence>
<evidence type="ECO:0000256" key="2">
    <source>
        <dbReference type="ARBA" id="ARBA00004963"/>
    </source>
</evidence>
<dbReference type="Pfam" id="PF16123">
    <property type="entry name" value="HAGH_C"/>
    <property type="match status" value="1"/>
</dbReference>
<keyword evidence="4 7" id="KW-0479">Metal-binding</keyword>
<sequence>MHIAAIPAFDDNYIWAIQPYAGSDAIIVDPGEAEPVRDWLRGHDVGIMAFFITHHHWDHTNGLVDLLKDYDVPVYGPRGGHIQGVSRPLEHLERFSVDGDDREYTVFCTPGHTLDHICFYTPGHVFVGDTLFSAGCGRMFEGKPEQFHKSLQCLAELPDATNVYCAHEYTAANLEFALAAEPNNQEIRRYSEQVKALREHGLKTLPSTIGFEKQINPFLRAPTVAEFARLRQWKDQF</sequence>
<dbReference type="Pfam" id="PF00753">
    <property type="entry name" value="Lactamase_B"/>
    <property type="match status" value="1"/>
</dbReference>
<dbReference type="PANTHER" id="PTHR43705:SF1">
    <property type="entry name" value="HYDROXYACYLGLUTATHIONE HYDROLASE GLOB"/>
    <property type="match status" value="1"/>
</dbReference>
<feature type="binding site" evidence="7">
    <location>
        <position position="59"/>
    </location>
    <ligand>
        <name>Zn(2+)</name>
        <dbReference type="ChEBI" id="CHEBI:29105"/>
        <label>2</label>
    </ligand>
</feature>
<keyword evidence="10" id="KW-1185">Reference proteome</keyword>
<evidence type="ECO:0000256" key="7">
    <source>
        <dbReference type="HAMAP-Rule" id="MF_01374"/>
    </source>
</evidence>
<dbReference type="HAMAP" id="MF_01374">
    <property type="entry name" value="Glyoxalase_2"/>
    <property type="match status" value="1"/>
</dbReference>
<dbReference type="InterPro" id="IPR050110">
    <property type="entry name" value="Glyoxalase_II_hydrolase"/>
</dbReference>
<comment type="catalytic activity">
    <reaction evidence="1 7">
        <text>an S-(2-hydroxyacyl)glutathione + H2O = a 2-hydroxy carboxylate + glutathione + H(+)</text>
        <dbReference type="Rhea" id="RHEA:21864"/>
        <dbReference type="ChEBI" id="CHEBI:15377"/>
        <dbReference type="ChEBI" id="CHEBI:15378"/>
        <dbReference type="ChEBI" id="CHEBI:57925"/>
        <dbReference type="ChEBI" id="CHEBI:58896"/>
        <dbReference type="ChEBI" id="CHEBI:71261"/>
        <dbReference type="EC" id="3.1.2.6"/>
    </reaction>
</comment>
<name>A0A1I6G476_9GAMM</name>
<dbReference type="PIRSF" id="PIRSF005457">
    <property type="entry name" value="Glx"/>
    <property type="match status" value="1"/>
</dbReference>
<organism evidence="9 10">
    <name type="scientific">Pseudidiomarina maritima</name>
    <dbReference type="NCBI Taxonomy" id="519453"/>
    <lineage>
        <taxon>Bacteria</taxon>
        <taxon>Pseudomonadati</taxon>
        <taxon>Pseudomonadota</taxon>
        <taxon>Gammaproteobacteria</taxon>
        <taxon>Alteromonadales</taxon>
        <taxon>Idiomarinaceae</taxon>
        <taxon>Pseudidiomarina</taxon>
    </lineage>
</organism>
<keyword evidence="5 7" id="KW-0378">Hydrolase</keyword>
<feature type="binding site" evidence="7">
    <location>
        <position position="56"/>
    </location>
    <ligand>
        <name>Zn(2+)</name>
        <dbReference type="ChEBI" id="CHEBI:29105"/>
        <label>1</label>
    </ligand>
</feature>
<comment type="similarity">
    <text evidence="3 7">Belongs to the metallo-beta-lactamase superfamily. Glyoxalase II family.</text>
</comment>
<feature type="binding site" evidence="7">
    <location>
        <position position="58"/>
    </location>
    <ligand>
        <name>Zn(2+)</name>
        <dbReference type="ChEBI" id="CHEBI:29105"/>
        <label>2</label>
    </ligand>
</feature>
<comment type="cofactor">
    <cofactor evidence="7">
        <name>Zn(2+)</name>
        <dbReference type="ChEBI" id="CHEBI:29105"/>
    </cofactor>
    <text evidence="7">Binds 2 Zn(2+) ions per subunit.</text>
</comment>
<dbReference type="GO" id="GO:0004416">
    <property type="term" value="F:hydroxyacylglutathione hydrolase activity"/>
    <property type="evidence" value="ECO:0007669"/>
    <property type="project" value="UniProtKB-UniRule"/>
</dbReference>
<feature type="binding site" evidence="7">
    <location>
        <position position="112"/>
    </location>
    <ligand>
        <name>Zn(2+)</name>
        <dbReference type="ChEBI" id="CHEBI:29105"/>
        <label>1</label>
    </ligand>
</feature>
<feature type="domain" description="Metallo-beta-lactamase" evidence="8">
    <location>
        <begin position="11"/>
        <end position="167"/>
    </location>
</feature>
<dbReference type="SMART" id="SM00849">
    <property type="entry name" value="Lactamase_B"/>
    <property type="match status" value="1"/>
</dbReference>
<feature type="binding site" evidence="7">
    <location>
        <position position="129"/>
    </location>
    <ligand>
        <name>Zn(2+)</name>
        <dbReference type="ChEBI" id="CHEBI:29105"/>
        <label>2</label>
    </ligand>
</feature>
<feature type="binding site" evidence="7">
    <location>
        <position position="54"/>
    </location>
    <ligand>
        <name>Zn(2+)</name>
        <dbReference type="ChEBI" id="CHEBI:29105"/>
        <label>1</label>
    </ligand>
</feature>
<feature type="binding site" evidence="7">
    <location>
        <position position="167"/>
    </location>
    <ligand>
        <name>Zn(2+)</name>
        <dbReference type="ChEBI" id="CHEBI:29105"/>
        <label>2</label>
    </ligand>
</feature>
<protein>
    <recommendedName>
        <fullName evidence="7">Hydroxyacylglutathione hydrolase</fullName>
        <ecNumber evidence="7">3.1.2.6</ecNumber>
    </recommendedName>
    <alternativeName>
        <fullName evidence="7">Glyoxalase II</fullName>
        <shortName evidence="7">Glx II</shortName>
    </alternativeName>
</protein>
<keyword evidence="6 7" id="KW-0862">Zinc</keyword>
<accession>A0A1I6G476</accession>
<dbReference type="SUPFAM" id="SSF56281">
    <property type="entry name" value="Metallo-hydrolase/oxidoreductase"/>
    <property type="match status" value="1"/>
</dbReference>
<dbReference type="InterPro" id="IPR036866">
    <property type="entry name" value="RibonucZ/Hydroxyglut_hydro"/>
</dbReference>
<dbReference type="InterPro" id="IPR035680">
    <property type="entry name" value="Clx_II_MBL"/>
</dbReference>
<dbReference type="InterPro" id="IPR017782">
    <property type="entry name" value="Hydroxyacylglutathione_Hdrlase"/>
</dbReference>
<dbReference type="Proteomes" id="UP000199424">
    <property type="component" value="Unassembled WGS sequence"/>
</dbReference>
<dbReference type="PANTHER" id="PTHR43705">
    <property type="entry name" value="HYDROXYACYLGLUTATHIONE HYDROLASE"/>
    <property type="match status" value="1"/>
</dbReference>
<dbReference type="CDD" id="cd07723">
    <property type="entry name" value="hydroxyacylglutathione_hydrolase_MBL-fold"/>
    <property type="match status" value="1"/>
</dbReference>
<dbReference type="GO" id="GO:0046872">
    <property type="term" value="F:metal ion binding"/>
    <property type="evidence" value="ECO:0007669"/>
    <property type="project" value="UniProtKB-KW"/>
</dbReference>
<comment type="subunit">
    <text evidence="7">Monomer.</text>
</comment>
<evidence type="ECO:0000313" key="10">
    <source>
        <dbReference type="Proteomes" id="UP000199424"/>
    </source>
</evidence>
<evidence type="ECO:0000259" key="8">
    <source>
        <dbReference type="SMART" id="SM00849"/>
    </source>
</evidence>
<evidence type="ECO:0000256" key="3">
    <source>
        <dbReference type="ARBA" id="ARBA00006759"/>
    </source>
</evidence>
<dbReference type="Gene3D" id="3.60.15.10">
    <property type="entry name" value="Ribonuclease Z/Hydroxyacylglutathione hydrolase-like"/>
    <property type="match status" value="1"/>
</dbReference>
<dbReference type="UniPathway" id="UPA00619">
    <property type="reaction ID" value="UER00676"/>
</dbReference>
<dbReference type="InterPro" id="IPR001279">
    <property type="entry name" value="Metallo-B-lactamas"/>
</dbReference>
<evidence type="ECO:0000256" key="6">
    <source>
        <dbReference type="ARBA" id="ARBA00022833"/>
    </source>
</evidence>
<comment type="function">
    <text evidence="7">Thiolesterase that catalyzes the hydrolysis of S-D-lactoyl-glutathione to form glutathione and D-lactic acid.</text>
</comment>
<dbReference type="InterPro" id="IPR032282">
    <property type="entry name" value="HAGH_C"/>
</dbReference>
<evidence type="ECO:0000256" key="4">
    <source>
        <dbReference type="ARBA" id="ARBA00022723"/>
    </source>
</evidence>
<reference evidence="10" key="1">
    <citation type="submission" date="2016-10" db="EMBL/GenBank/DDBJ databases">
        <authorList>
            <person name="Varghese N."/>
            <person name="Submissions S."/>
        </authorList>
    </citation>
    <scope>NUCLEOTIDE SEQUENCE [LARGE SCALE GENOMIC DNA]</scope>
    <source>
        <strain evidence="10">CGMCC 1.7285</strain>
    </source>
</reference>
<gene>
    <name evidence="7" type="primary">gloB</name>
    <name evidence="9" type="ORF">SAMN04488070_0140</name>
</gene>
<dbReference type="EMBL" id="FOYU01000001">
    <property type="protein sequence ID" value="SFR37008.1"/>
    <property type="molecule type" value="Genomic_DNA"/>
</dbReference>
<evidence type="ECO:0000313" key="9">
    <source>
        <dbReference type="EMBL" id="SFR37008.1"/>
    </source>
</evidence>
<dbReference type="RefSeq" id="WP_092854299.1">
    <property type="nucleotide sequence ID" value="NZ_FOYU01000001.1"/>
</dbReference>
<dbReference type="EC" id="3.1.2.6" evidence="7"/>
<evidence type="ECO:0000256" key="5">
    <source>
        <dbReference type="ARBA" id="ARBA00022801"/>
    </source>
</evidence>
<dbReference type="AlphaFoldDB" id="A0A1I6G476"/>